<keyword evidence="6 7" id="KW-0472">Membrane</keyword>
<feature type="transmembrane region" description="Helical" evidence="7">
    <location>
        <begin position="25"/>
        <end position="44"/>
    </location>
</feature>
<keyword evidence="4 7" id="KW-0812">Transmembrane</keyword>
<dbReference type="PANTHER" id="PTHR30106">
    <property type="entry name" value="INNER MEMBRANE PROTEIN YEIH-RELATED"/>
    <property type="match status" value="1"/>
</dbReference>
<feature type="transmembrane region" description="Helical" evidence="7">
    <location>
        <begin position="243"/>
        <end position="262"/>
    </location>
</feature>
<proteinExistence type="inferred from homology"/>
<name>A0A5M8B2F4_9BURK</name>
<sequence>MPTTSIPAAAPATAPARAISWRYRLLTLAPLGAIAWLALVLSGLPALSQLGVSPLMLAMCAGMVACNTLPRHWLAPLAPGMQLARQTLLRLGVALYGLRLTFGSIEALGVGGVVAPLLMLAATLCVGVWVGTRWLGLTRREAVVVSAGSAVCGAAAAIAVASIARTDDRQTAVAVATVVLFGTVGMLLYPYLYELVTNVWHWQVGERAFGIYTGATLHEVAQVIVAGKAVGETAGDAAVLAKMVRVLALGPLLLILALWPRAEDRAQGATAGRRGIDWARIRAAIPWFALGFVAVLAINSFGLVPSEWKRGLVAFDNWLLACAMLAIGLHTRIGDLLRAGRRPMLLAALLFVFLLGAGALLCAVLL</sequence>
<dbReference type="GO" id="GO:0005886">
    <property type="term" value="C:plasma membrane"/>
    <property type="evidence" value="ECO:0007669"/>
    <property type="project" value="UniProtKB-SubCell"/>
</dbReference>
<gene>
    <name evidence="8" type="ORF">F1599_07775</name>
</gene>
<dbReference type="AlphaFoldDB" id="A0A5M8B2F4"/>
<comment type="subcellular location">
    <subcellularLocation>
        <location evidence="1">Cell membrane</location>
        <topology evidence="1">Multi-pass membrane protein</topology>
    </subcellularLocation>
</comment>
<evidence type="ECO:0000256" key="5">
    <source>
        <dbReference type="ARBA" id="ARBA00022989"/>
    </source>
</evidence>
<evidence type="ECO:0000313" key="9">
    <source>
        <dbReference type="Proteomes" id="UP000324324"/>
    </source>
</evidence>
<dbReference type="NCBIfam" id="TIGR00698">
    <property type="entry name" value="YeiH family putative sulfate export transporter"/>
    <property type="match status" value="1"/>
</dbReference>
<feature type="transmembrane region" description="Helical" evidence="7">
    <location>
        <begin position="283"/>
        <end position="303"/>
    </location>
</feature>
<keyword evidence="5 7" id="KW-1133">Transmembrane helix</keyword>
<dbReference type="EMBL" id="VWRN01000023">
    <property type="protein sequence ID" value="KAA6128060.1"/>
    <property type="molecule type" value="Genomic_DNA"/>
</dbReference>
<feature type="transmembrane region" description="Helical" evidence="7">
    <location>
        <begin position="142"/>
        <end position="164"/>
    </location>
</feature>
<feature type="transmembrane region" description="Helical" evidence="7">
    <location>
        <begin position="345"/>
        <end position="365"/>
    </location>
</feature>
<dbReference type="InterPro" id="IPR018383">
    <property type="entry name" value="UPF0324_pro"/>
</dbReference>
<dbReference type="RefSeq" id="WP_150082681.1">
    <property type="nucleotide sequence ID" value="NZ_VWRN01000023.1"/>
</dbReference>
<evidence type="ECO:0000256" key="4">
    <source>
        <dbReference type="ARBA" id="ARBA00022692"/>
    </source>
</evidence>
<evidence type="ECO:0000313" key="8">
    <source>
        <dbReference type="EMBL" id="KAA6128060.1"/>
    </source>
</evidence>
<dbReference type="PANTHER" id="PTHR30106:SF2">
    <property type="entry name" value="UPF0324 INNER MEMBRANE PROTEIN YEIH"/>
    <property type="match status" value="1"/>
</dbReference>
<evidence type="ECO:0000256" key="3">
    <source>
        <dbReference type="ARBA" id="ARBA00022475"/>
    </source>
</evidence>
<reference evidence="8 9" key="1">
    <citation type="submission" date="2019-09" db="EMBL/GenBank/DDBJ databases">
        <title>Isolation of a novel species in the genus Cupriavidus from patients with sepsis using whole genome sequencing.</title>
        <authorList>
            <person name="Kweon O.J."/>
            <person name="Lee M.-K."/>
        </authorList>
    </citation>
    <scope>NUCLEOTIDE SEQUENCE [LARGE SCALE GENOMIC DNA]</scope>
    <source>
        <strain evidence="8 9">MKL-01</strain>
    </source>
</reference>
<protein>
    <submittedName>
        <fullName evidence="8">Putative sulfate exporter family transporter</fullName>
    </submittedName>
</protein>
<evidence type="ECO:0000256" key="1">
    <source>
        <dbReference type="ARBA" id="ARBA00004651"/>
    </source>
</evidence>
<evidence type="ECO:0000256" key="6">
    <source>
        <dbReference type="ARBA" id="ARBA00023136"/>
    </source>
</evidence>
<dbReference type="Pfam" id="PF03601">
    <property type="entry name" value="Cons_hypoth698"/>
    <property type="match status" value="1"/>
</dbReference>
<dbReference type="Proteomes" id="UP000324324">
    <property type="component" value="Unassembled WGS sequence"/>
</dbReference>
<organism evidence="8 9">
    <name type="scientific">Cupriavidus cauae</name>
    <dbReference type="NCBI Taxonomy" id="2608999"/>
    <lineage>
        <taxon>Bacteria</taxon>
        <taxon>Pseudomonadati</taxon>
        <taxon>Pseudomonadota</taxon>
        <taxon>Betaproteobacteria</taxon>
        <taxon>Burkholderiales</taxon>
        <taxon>Burkholderiaceae</taxon>
        <taxon>Cupriavidus</taxon>
    </lineage>
</organism>
<comment type="similarity">
    <text evidence="2">Belongs to the UPF0324 family.</text>
</comment>
<dbReference type="InterPro" id="IPR004630">
    <property type="entry name" value="UPF0324_YeiH-like"/>
</dbReference>
<accession>A0A5M8B2F4</accession>
<comment type="caution">
    <text evidence="8">The sequence shown here is derived from an EMBL/GenBank/DDBJ whole genome shotgun (WGS) entry which is preliminary data.</text>
</comment>
<keyword evidence="9" id="KW-1185">Reference proteome</keyword>
<evidence type="ECO:0000256" key="2">
    <source>
        <dbReference type="ARBA" id="ARBA00007977"/>
    </source>
</evidence>
<keyword evidence="3" id="KW-1003">Cell membrane</keyword>
<feature type="transmembrane region" description="Helical" evidence="7">
    <location>
        <begin position="171"/>
        <end position="192"/>
    </location>
</feature>
<feature type="transmembrane region" description="Helical" evidence="7">
    <location>
        <begin position="107"/>
        <end position="130"/>
    </location>
</feature>
<evidence type="ECO:0000256" key="7">
    <source>
        <dbReference type="SAM" id="Phobius"/>
    </source>
</evidence>
<feature type="transmembrane region" description="Helical" evidence="7">
    <location>
        <begin position="315"/>
        <end position="333"/>
    </location>
</feature>